<dbReference type="InterPro" id="IPR053139">
    <property type="entry name" value="Surface_bspA-like"/>
</dbReference>
<dbReference type="Gene3D" id="3.80.10.10">
    <property type="entry name" value="Ribonuclease Inhibitor"/>
    <property type="match status" value="3"/>
</dbReference>
<accession>A0ABR2GS64</accession>
<reference evidence="2 3" key="1">
    <citation type="submission" date="2024-04" db="EMBL/GenBank/DDBJ databases">
        <title>Tritrichomonas musculus Genome.</title>
        <authorList>
            <person name="Alves-Ferreira E."/>
            <person name="Grigg M."/>
            <person name="Lorenzi H."/>
            <person name="Galac M."/>
        </authorList>
    </citation>
    <scope>NUCLEOTIDE SEQUENCE [LARGE SCALE GENOMIC DNA]</scope>
    <source>
        <strain evidence="2 3">EAF2021</strain>
    </source>
</reference>
<sequence>MYLILILQEESIINAQQDMPLEDPSDYFKYSISNNQVTILRYIGPGGKVIIPHIIENYLVVSIGDSAFSGNKQITNIIIPDSILYIKKFAFYNCNNLEEMKLPNQLKELENEFISKCNKIKNITIPKSLTTIYRSMDIYWPFTNSFIEKAIIEEGTTNIISHLFYNVKTLKEVILPMSITSIGSYAFGNCPQLNNINLHVNISNIESYAFYFTGLTSIKLPEKIKEISFGLFYNCRQLRTIILPQNITTIYKEAFYNCVSLTEIELPDQITFIGPSSFYNCNNLEEMKLPNQLKELGNEFISKCNKIKNITIPKSLTTIYRMDIYWPFTNSFIEKAIIEEGTTNIISHLFYNVKTLKEVILPMSITIIGSYAFAYCSSLSTINLCSEIASIQSNSFIKCNSLNMKVVAGSYAEEYAKTYSFNYTYLYNSLILNVSITNCSDLSGMKLILNDTKDNIKNCITTTSNKNFYSFFGLTFGKTYDLQLLNLYGDCIANRTSIILKENITTINIERLFAIDVYLKIYDDKSNDVTSNTRITWYDESGNYLSQGSKICQVLHGKLLKYSIDLKDKLMARYQIPKKQTYIVSYNNNISFTLVPYQSINITGKITNETGFPIQNVVIYVIQNFKNKGLLTTSDENGSFLLTIFDISSKIIISQNGFLNKEIEICDFSHNKDLGIIKLSEITGRTINLNITYVRNDQSNCLFNSDNLKLSLFDLTKKETISDFAFQNNVLILCNKNNLNPIQINISTQSNDFYPASVILNSNISQISIKLIQKGQIKINFVKSQNIKNVAMIYNSNNKLACSLDFYLNSASSSFLDDGNYSIVVLGKSVFFNTINNLTDFQSASLTNSIDFALSKVIVKRGNVAQITINEIPKFDESKFHYIDDTESYFLSTKTKAIAGSFFVFKGKFEFKSIYKRNVSNLKIIIDIPDNCNYVQGSLIINQKLASFSLIDNKMVIPTLNEIESFRFCLIPQIGGKYIISPFIEFEYENKTIIQPINSAEIEADDMNFYVPKETSKKAIDIYGNAAFNSQIIAYDNDLIVGQTKSDINGDWMINMELVNPSTYSNHKIFIKIVVSKDIEIKSDVHFLTYNFHYIDVSNIIILTKKNKMNYDYPYPKEKLYYTAFPGKNSITFLVNFTDNDPNRISNVVLLSQTISNKVVKIPTIYDKDKKLWIAQHTFSMKTVPNSLEVKYDLVENYTLPSSCFNYDLIVNNESIKEYENNIKKFGYNTTLIMNTFSDNSSSFGKLVHKIIVEDSTDEYYSVFKEIKINSDEIKKIENNINFSKIYDDKGKVYYISNANQMQDEFPSFTFIDPQKHKKTEFKLELPELKELHDICKNQQIKPNKKLLAKKFYDIFDKLYEYSSFFAPHNGIDILFGLVSYVDSLIKASHTFDKLMKNQECMPFGSYALAATGLVNYVVLNSYMFGDTIKSSRKDIMKFATPDPKQWIVSKVTGVAADYSFHLTDSLIDKYGCDRKIPENGRLTAIIDPSGYVYEAVKTNRVEGVVATLFEKEIKEDLYGESYEKVVFWNANIYGQQNPLITDEFGWYQWDVPRGFWQVKYEKLNYETSFSNWLEVPPPQFDVNIPLVSFVQPEIKRIIGFESYIEIEFTKFMMIDNMNSSNILISKNDKIVNGKIIFVNSEPDPNLVNVNYSLLINFIPDEPFFKNDKISVLIKNDLTSYSGVRMNSDYMKTISIIIKPKIICDNETQCIIYGETNRINFTVLIDPFESVLGKKLLLKTDSKNIVEPENQSIEIKNNKSIDINLKILNPGKVQVFLEIENTSINSLKEFQIDVPKIKLEPVIASIRSNSYVLKNISLELYSKEEDSVIYFKTNETDEYQIYNEPLIIEQDIVITTFATHDDYKNSDLVSYTYFLSYTYTITFDSDGGCIDILSKEVRTNEKYGKLPLPNKDNFIFKGWFLNQQYSILITDESIVNISENTTVYAKWIHESKKDKDETIEQNYTFS</sequence>
<dbReference type="InterPro" id="IPR026906">
    <property type="entry name" value="LRR_5"/>
</dbReference>
<dbReference type="Proteomes" id="UP001470230">
    <property type="component" value="Unassembled WGS sequence"/>
</dbReference>
<protein>
    <submittedName>
        <fullName evidence="2">Uncharacterized protein</fullName>
    </submittedName>
</protein>
<comment type="caution">
    <text evidence="2">The sequence shown here is derived from an EMBL/GenBank/DDBJ whole genome shotgun (WGS) entry which is preliminary data.</text>
</comment>
<comment type="subcellular location">
    <subcellularLocation>
        <location evidence="1">Cell envelope</location>
    </subcellularLocation>
</comment>
<dbReference type="Pfam" id="PF09479">
    <property type="entry name" value="Flg_new"/>
    <property type="match status" value="1"/>
</dbReference>
<dbReference type="SUPFAM" id="SSF49464">
    <property type="entry name" value="Carboxypeptidase regulatory domain-like"/>
    <property type="match status" value="1"/>
</dbReference>
<proteinExistence type="predicted"/>
<dbReference type="InterPro" id="IPR032675">
    <property type="entry name" value="LRR_dom_sf"/>
</dbReference>
<dbReference type="Gene3D" id="2.60.40.4270">
    <property type="entry name" value="Listeria-Bacteroides repeat domain"/>
    <property type="match status" value="1"/>
</dbReference>
<dbReference type="PANTHER" id="PTHR45661:SF3">
    <property type="entry name" value="IG-LIKE DOMAIN-CONTAINING PROTEIN"/>
    <property type="match status" value="1"/>
</dbReference>
<dbReference type="InterPro" id="IPR008969">
    <property type="entry name" value="CarboxyPept-like_regulatory"/>
</dbReference>
<dbReference type="InterPro" id="IPR013378">
    <property type="entry name" value="InlB-like_B-rpt"/>
</dbReference>
<gene>
    <name evidence="2" type="ORF">M9Y10_040047</name>
</gene>
<dbReference type="SUPFAM" id="SSF52058">
    <property type="entry name" value="L domain-like"/>
    <property type="match status" value="1"/>
</dbReference>
<organism evidence="2 3">
    <name type="scientific">Tritrichomonas musculus</name>
    <dbReference type="NCBI Taxonomy" id="1915356"/>
    <lineage>
        <taxon>Eukaryota</taxon>
        <taxon>Metamonada</taxon>
        <taxon>Parabasalia</taxon>
        <taxon>Tritrichomonadida</taxon>
        <taxon>Tritrichomonadidae</taxon>
        <taxon>Tritrichomonas</taxon>
    </lineage>
</organism>
<keyword evidence="3" id="KW-1185">Reference proteome</keyword>
<dbReference type="EMBL" id="JAPFFF010000069">
    <property type="protein sequence ID" value="KAK8836090.1"/>
    <property type="molecule type" value="Genomic_DNA"/>
</dbReference>
<dbReference type="InterPro" id="IPR042229">
    <property type="entry name" value="Listeria/Bacterioides_rpt_sf"/>
</dbReference>
<evidence type="ECO:0000256" key="1">
    <source>
        <dbReference type="ARBA" id="ARBA00004196"/>
    </source>
</evidence>
<dbReference type="PANTHER" id="PTHR45661">
    <property type="entry name" value="SURFACE ANTIGEN"/>
    <property type="match status" value="1"/>
</dbReference>
<name>A0ABR2GS64_9EUKA</name>
<dbReference type="Pfam" id="PF13306">
    <property type="entry name" value="LRR_5"/>
    <property type="match status" value="3"/>
</dbReference>
<evidence type="ECO:0000313" key="3">
    <source>
        <dbReference type="Proteomes" id="UP001470230"/>
    </source>
</evidence>
<evidence type="ECO:0000313" key="2">
    <source>
        <dbReference type="EMBL" id="KAK8836090.1"/>
    </source>
</evidence>